<dbReference type="InterPro" id="IPR006326">
    <property type="entry name" value="UDPGT_MGT-like"/>
</dbReference>
<evidence type="ECO:0000256" key="3">
    <source>
        <dbReference type="ARBA" id="ARBA00022679"/>
    </source>
</evidence>
<accession>A0A1M7Y1T1</accession>
<reference evidence="4 5" key="1">
    <citation type="submission" date="2016-12" db="EMBL/GenBank/DDBJ databases">
        <authorList>
            <person name="Song W.-J."/>
            <person name="Kurnit D.M."/>
        </authorList>
    </citation>
    <scope>NUCLEOTIDE SEQUENCE [LARGE SCALE GENOMIC DNA]</scope>
    <source>
        <strain evidence="4 5">DSM 12503</strain>
    </source>
</reference>
<dbReference type="InterPro" id="IPR050271">
    <property type="entry name" value="UDP-glycosyltransferase"/>
</dbReference>
<dbReference type="FunFam" id="3.40.50.2000:FF:000072">
    <property type="entry name" value="Glycosyl transferase"/>
    <property type="match status" value="1"/>
</dbReference>
<evidence type="ECO:0000256" key="2">
    <source>
        <dbReference type="ARBA" id="ARBA00022676"/>
    </source>
</evidence>
<evidence type="ECO:0000256" key="1">
    <source>
        <dbReference type="ARBA" id="ARBA00009995"/>
    </source>
</evidence>
<dbReference type="CDD" id="cd03784">
    <property type="entry name" value="GT1_Gtf-like"/>
    <property type="match status" value="1"/>
</dbReference>
<dbReference type="GO" id="GO:0016758">
    <property type="term" value="F:hexosyltransferase activity"/>
    <property type="evidence" value="ECO:0007669"/>
    <property type="project" value="InterPro"/>
</dbReference>
<dbReference type="EMBL" id="FRFD01000003">
    <property type="protein sequence ID" value="SHO45758.1"/>
    <property type="molecule type" value="Genomic_DNA"/>
</dbReference>
<dbReference type="RefSeq" id="WP_073587685.1">
    <property type="nucleotide sequence ID" value="NZ_FRFD01000003.1"/>
</dbReference>
<dbReference type="Proteomes" id="UP000184612">
    <property type="component" value="Unassembled WGS sequence"/>
</dbReference>
<dbReference type="SUPFAM" id="SSF53756">
    <property type="entry name" value="UDP-Glycosyltransferase/glycogen phosphorylase"/>
    <property type="match status" value="1"/>
</dbReference>
<evidence type="ECO:0000313" key="5">
    <source>
        <dbReference type="Proteomes" id="UP000184612"/>
    </source>
</evidence>
<dbReference type="InterPro" id="IPR002213">
    <property type="entry name" value="UDP_glucos_trans"/>
</dbReference>
<gene>
    <name evidence="4" type="ORF">SAMN02745217_01057</name>
</gene>
<dbReference type="Gene3D" id="3.40.50.2000">
    <property type="entry name" value="Glycogen Phosphorylase B"/>
    <property type="match status" value="2"/>
</dbReference>
<dbReference type="PANTHER" id="PTHR48043">
    <property type="entry name" value="EG:EG0003.4 PROTEIN-RELATED"/>
    <property type="match status" value="1"/>
</dbReference>
<comment type="similarity">
    <text evidence="1">Belongs to the UDP-glycosyltransferase family.</text>
</comment>
<dbReference type="NCBIfam" id="TIGR01426">
    <property type="entry name" value="MGT"/>
    <property type="match status" value="1"/>
</dbReference>
<keyword evidence="3 4" id="KW-0808">Transferase</keyword>
<dbReference type="GO" id="GO:0008194">
    <property type="term" value="F:UDP-glycosyltransferase activity"/>
    <property type="evidence" value="ECO:0007669"/>
    <property type="project" value="InterPro"/>
</dbReference>
<protein>
    <submittedName>
        <fullName evidence="4">Glycosyltransferase, MGT family</fullName>
    </submittedName>
</protein>
<sequence>MSKILFVNGNLHGHFNPTLPVVRELISRGEEVWYFASDKFKEELETVGAHFISTGAEIDKFNQGFAPSGNHPFYTLLEYKVKYDKAMIPVLLEQIKGLVFDILVFDSYFGAGSFLPGILKLTSVCSTTTFAIPKLPLTDDQLLRGCHPQLDEFYRVLEEQCSYWKVPVPDAAQYFLVKGDVTLVYTAREFNPGGASFDNTYAFVGPSISNRVFANEFPWHKLGGDKLIFISMGTINTALADFYKMCIEAFRESGYQIVMSIGNKTEISSLGTIPDNFILSRQVPQLEILKRTALFISHGGLNSINEAIYYGVPCIVLPLANDQYITAAQVAKMKIGIPLAFQEVSAATLKSTTDEIISTSSYQENIQKLRDVFQNAGGYSKAADVIQQTGGTYHGNKK</sequence>
<dbReference type="STRING" id="1121345.SAMN02745217_01057"/>
<proteinExistence type="inferred from homology"/>
<keyword evidence="5" id="KW-1185">Reference proteome</keyword>
<dbReference type="AlphaFoldDB" id="A0A1M7Y1T1"/>
<evidence type="ECO:0000313" key="4">
    <source>
        <dbReference type="EMBL" id="SHO45758.1"/>
    </source>
</evidence>
<dbReference type="PANTHER" id="PTHR48043:SF145">
    <property type="entry name" value="FI06409P-RELATED"/>
    <property type="match status" value="1"/>
</dbReference>
<dbReference type="OrthoDB" id="6620093at2"/>
<dbReference type="Pfam" id="PF00201">
    <property type="entry name" value="UDPGT"/>
    <property type="match status" value="1"/>
</dbReference>
<keyword evidence="2" id="KW-0328">Glycosyltransferase</keyword>
<organism evidence="4 5">
    <name type="scientific">Anaerocolumna xylanovorans DSM 12503</name>
    <dbReference type="NCBI Taxonomy" id="1121345"/>
    <lineage>
        <taxon>Bacteria</taxon>
        <taxon>Bacillati</taxon>
        <taxon>Bacillota</taxon>
        <taxon>Clostridia</taxon>
        <taxon>Lachnospirales</taxon>
        <taxon>Lachnospiraceae</taxon>
        <taxon>Anaerocolumna</taxon>
    </lineage>
</organism>
<name>A0A1M7Y1T1_9FIRM</name>